<protein>
    <submittedName>
        <fullName evidence="1">Uncharacterized protein</fullName>
    </submittedName>
</protein>
<organism evidence="1">
    <name type="scientific">Cucumis melo</name>
    <name type="common">Muskmelon</name>
    <dbReference type="NCBI Taxonomy" id="3656"/>
    <lineage>
        <taxon>Eukaryota</taxon>
        <taxon>Viridiplantae</taxon>
        <taxon>Streptophyta</taxon>
        <taxon>Embryophyta</taxon>
        <taxon>Tracheophyta</taxon>
        <taxon>Spermatophyta</taxon>
        <taxon>Magnoliopsida</taxon>
        <taxon>eudicotyledons</taxon>
        <taxon>Gunneridae</taxon>
        <taxon>Pentapetalae</taxon>
        <taxon>rosids</taxon>
        <taxon>fabids</taxon>
        <taxon>Cucurbitales</taxon>
        <taxon>Cucurbitaceae</taxon>
        <taxon>Benincaseae</taxon>
        <taxon>Cucumis</taxon>
    </lineage>
</organism>
<proteinExistence type="predicted"/>
<accession>A0A9I9D926</accession>
<dbReference type="EnsemblPlants" id="MELO3C014815.2.1">
    <property type="protein sequence ID" value="MELO3C014815.2.1"/>
    <property type="gene ID" value="MELO3C014815.2"/>
</dbReference>
<dbReference type="Gene3D" id="3.40.50.2000">
    <property type="entry name" value="Glycogen Phosphorylase B"/>
    <property type="match status" value="1"/>
</dbReference>
<sequence length="59" mass="6922">MEEAKQREEQQEVESPTPHVVIMLSPEKGHLIPLVKFAKRLVLVQRFTVTSCIRTLFFR</sequence>
<dbReference type="AlphaFoldDB" id="A0A9I9D926"/>
<dbReference type="Gramene" id="MELO3C014815.2.1">
    <property type="protein sequence ID" value="MELO3C014815.2.1"/>
    <property type="gene ID" value="MELO3C014815.2"/>
</dbReference>
<evidence type="ECO:0000313" key="1">
    <source>
        <dbReference type="EnsemblPlants" id="MELO3C014815.2.1"/>
    </source>
</evidence>
<name>A0A9I9D926_CUCME</name>
<reference evidence="1" key="1">
    <citation type="submission" date="2023-03" db="UniProtKB">
        <authorList>
            <consortium name="EnsemblPlants"/>
        </authorList>
    </citation>
    <scope>IDENTIFICATION</scope>
</reference>